<evidence type="ECO:0000313" key="2">
    <source>
        <dbReference type="Proteomes" id="UP001148838"/>
    </source>
</evidence>
<sequence>MAGLCEGGNVEKSKIEKSKENWEDKLKRTDYPLHRYCNELVRKYPLFASVKLYEGTHGVELLLYSSLDAVSILPCQSDDRNLGF</sequence>
<dbReference type="EMBL" id="JAJSOF020000033">
    <property type="protein sequence ID" value="KAJ4429829.1"/>
    <property type="molecule type" value="Genomic_DNA"/>
</dbReference>
<gene>
    <name evidence="1" type="ORF">ANN_22033</name>
</gene>
<proteinExistence type="predicted"/>
<protein>
    <submittedName>
        <fullName evidence="1">Uncharacterized protein</fullName>
    </submittedName>
</protein>
<name>A0ABQ8S7I0_PERAM</name>
<reference evidence="1 2" key="1">
    <citation type="journal article" date="2022" name="Allergy">
        <title>Genome assembly and annotation of Periplaneta americana reveal a comprehensive cockroach allergen profile.</title>
        <authorList>
            <person name="Wang L."/>
            <person name="Xiong Q."/>
            <person name="Saelim N."/>
            <person name="Wang L."/>
            <person name="Nong W."/>
            <person name="Wan A.T."/>
            <person name="Shi M."/>
            <person name="Liu X."/>
            <person name="Cao Q."/>
            <person name="Hui J.H.L."/>
            <person name="Sookrung N."/>
            <person name="Leung T.F."/>
            <person name="Tungtrongchitr A."/>
            <person name="Tsui S.K.W."/>
        </authorList>
    </citation>
    <scope>NUCLEOTIDE SEQUENCE [LARGE SCALE GENOMIC DNA]</scope>
    <source>
        <strain evidence="1">PWHHKU_190912</strain>
    </source>
</reference>
<accession>A0ABQ8S7I0</accession>
<comment type="caution">
    <text evidence="1">The sequence shown here is derived from an EMBL/GenBank/DDBJ whole genome shotgun (WGS) entry which is preliminary data.</text>
</comment>
<dbReference type="Proteomes" id="UP001148838">
    <property type="component" value="Unassembled WGS sequence"/>
</dbReference>
<keyword evidence="2" id="KW-1185">Reference proteome</keyword>
<organism evidence="1 2">
    <name type="scientific">Periplaneta americana</name>
    <name type="common">American cockroach</name>
    <name type="synonym">Blatta americana</name>
    <dbReference type="NCBI Taxonomy" id="6978"/>
    <lineage>
        <taxon>Eukaryota</taxon>
        <taxon>Metazoa</taxon>
        <taxon>Ecdysozoa</taxon>
        <taxon>Arthropoda</taxon>
        <taxon>Hexapoda</taxon>
        <taxon>Insecta</taxon>
        <taxon>Pterygota</taxon>
        <taxon>Neoptera</taxon>
        <taxon>Polyneoptera</taxon>
        <taxon>Dictyoptera</taxon>
        <taxon>Blattodea</taxon>
        <taxon>Blattoidea</taxon>
        <taxon>Blattidae</taxon>
        <taxon>Blattinae</taxon>
        <taxon>Periplaneta</taxon>
    </lineage>
</organism>
<evidence type="ECO:0000313" key="1">
    <source>
        <dbReference type="EMBL" id="KAJ4429829.1"/>
    </source>
</evidence>